<comment type="similarity">
    <text evidence="2">Belongs to the major facilitator superfamily.</text>
</comment>
<evidence type="ECO:0000256" key="18">
    <source>
        <dbReference type="ARBA" id="ARBA00044912"/>
    </source>
</evidence>
<evidence type="ECO:0000256" key="11">
    <source>
        <dbReference type="ARBA" id="ARBA00044884"/>
    </source>
</evidence>
<evidence type="ECO:0000256" key="13">
    <source>
        <dbReference type="ARBA" id="ARBA00044893"/>
    </source>
</evidence>
<evidence type="ECO:0000256" key="22">
    <source>
        <dbReference type="ARBA" id="ARBA00045018"/>
    </source>
</evidence>
<evidence type="ECO:0000313" key="27">
    <source>
        <dbReference type="EMBL" id="KAL3280708.1"/>
    </source>
</evidence>
<evidence type="ECO:0000256" key="5">
    <source>
        <dbReference type="ARBA" id="ARBA00022989"/>
    </source>
</evidence>
<dbReference type="GO" id="GO:0005765">
    <property type="term" value="C:lysosomal membrane"/>
    <property type="evidence" value="ECO:0007669"/>
    <property type="project" value="UniProtKB-SubCell"/>
</dbReference>
<dbReference type="PANTHER" id="PTHR23512:SF3">
    <property type="entry name" value="MAJOR FACILITATOR SUPERFAMILY DOMAIN-CONTAINING PROTEIN 1"/>
    <property type="match status" value="1"/>
</dbReference>
<keyword evidence="4 25" id="KW-0812">Transmembrane</keyword>
<keyword evidence="5 25" id="KW-1133">Transmembrane helix</keyword>
<comment type="catalytic activity">
    <reaction evidence="15">
        <text>L-arginyl-L-alpha-amino acid(out) = L-arginyl-L-alpha-amino acid(in)</text>
        <dbReference type="Rhea" id="RHEA:79371"/>
        <dbReference type="ChEBI" id="CHEBI:84315"/>
    </reaction>
</comment>
<evidence type="ECO:0000256" key="15">
    <source>
        <dbReference type="ARBA" id="ARBA00044899"/>
    </source>
</evidence>
<evidence type="ECO:0000256" key="7">
    <source>
        <dbReference type="ARBA" id="ARBA00023228"/>
    </source>
</evidence>
<keyword evidence="6 25" id="KW-0472">Membrane</keyword>
<comment type="catalytic activity">
    <reaction evidence="19">
        <text>L-alanyl-L-lysine(out) = L-alanyl-L-lysine(in)</text>
        <dbReference type="Rhea" id="RHEA:79415"/>
        <dbReference type="ChEBI" id="CHEBI:192470"/>
    </reaction>
</comment>
<feature type="transmembrane region" description="Helical" evidence="25">
    <location>
        <begin position="73"/>
        <end position="95"/>
    </location>
</feature>
<feature type="transmembrane region" description="Helical" evidence="25">
    <location>
        <begin position="161"/>
        <end position="183"/>
    </location>
</feature>
<dbReference type="PANTHER" id="PTHR23512">
    <property type="entry name" value="MAJOR FACILITATOR SUPERFAMILY DOMAIN-CONTAINING PROTEIN 1"/>
    <property type="match status" value="1"/>
</dbReference>
<comment type="catalytic activity">
    <reaction evidence="17">
        <text>L-arginyl-glycine(out) = L-arginyl-glycine(in)</text>
        <dbReference type="Rhea" id="RHEA:79391"/>
        <dbReference type="ChEBI" id="CHEBI:229955"/>
    </reaction>
</comment>
<name>A0ABD2NPT0_9CUCU</name>
<proteinExistence type="inferred from homology"/>
<feature type="transmembrane region" description="Helical" evidence="25">
    <location>
        <begin position="203"/>
        <end position="224"/>
    </location>
</feature>
<feature type="transmembrane region" description="Helical" evidence="25">
    <location>
        <begin position="380"/>
        <end position="403"/>
    </location>
</feature>
<comment type="catalytic activity">
    <reaction evidence="12">
        <text>L-lysyl-L-alpha-amino acid(out) = L-lysyl-L-alpha-amino acid(in)</text>
        <dbReference type="Rhea" id="RHEA:79387"/>
        <dbReference type="ChEBI" id="CHEBI:229965"/>
    </reaction>
</comment>
<comment type="catalytic activity">
    <reaction evidence="11">
        <text>L-alpha-aminoacyl-L-histidine(out) = L-alpha-aminoacyl-L-histidine(in)</text>
        <dbReference type="Rhea" id="RHEA:79375"/>
        <dbReference type="ChEBI" id="CHEBI:229967"/>
    </reaction>
</comment>
<reference evidence="27 28" key="1">
    <citation type="journal article" date="2021" name="BMC Biol.">
        <title>Horizontally acquired antibacterial genes associated with adaptive radiation of ladybird beetles.</title>
        <authorList>
            <person name="Li H.S."/>
            <person name="Tang X.F."/>
            <person name="Huang Y.H."/>
            <person name="Xu Z.Y."/>
            <person name="Chen M.L."/>
            <person name="Du X.Y."/>
            <person name="Qiu B.Y."/>
            <person name="Chen P.T."/>
            <person name="Zhang W."/>
            <person name="Slipinski A."/>
            <person name="Escalona H.E."/>
            <person name="Waterhouse R.M."/>
            <person name="Zwick A."/>
            <person name="Pang H."/>
        </authorList>
    </citation>
    <scope>NUCLEOTIDE SEQUENCE [LARGE SCALE GENOMIC DNA]</scope>
    <source>
        <strain evidence="27">SYSU2018</strain>
    </source>
</reference>
<comment type="catalytic activity">
    <reaction evidence="9">
        <text>L-histidyl-glycine(out) = L-histidyl-glycine(in)</text>
        <dbReference type="Rhea" id="RHEA:79395"/>
        <dbReference type="ChEBI" id="CHEBI:229957"/>
    </reaction>
</comment>
<protein>
    <recommendedName>
        <fullName evidence="21">Lysosomal dipeptide transporter MFSD1</fullName>
    </recommendedName>
    <alternativeName>
        <fullName evidence="22">Major facilitator superfamily domain-containing protein 1</fullName>
    </alternativeName>
</protein>
<evidence type="ECO:0000256" key="19">
    <source>
        <dbReference type="ARBA" id="ARBA00044919"/>
    </source>
</evidence>
<dbReference type="SUPFAM" id="SSF103473">
    <property type="entry name" value="MFS general substrate transporter"/>
    <property type="match status" value="1"/>
</dbReference>
<evidence type="ECO:0000256" key="21">
    <source>
        <dbReference type="ARBA" id="ARBA00044985"/>
    </source>
</evidence>
<evidence type="ECO:0000256" key="16">
    <source>
        <dbReference type="ARBA" id="ARBA00044900"/>
    </source>
</evidence>
<dbReference type="Pfam" id="PF07690">
    <property type="entry name" value="MFS_1"/>
    <property type="match status" value="1"/>
</dbReference>
<evidence type="ECO:0000256" key="25">
    <source>
        <dbReference type="SAM" id="Phobius"/>
    </source>
</evidence>
<feature type="transmembrane region" description="Helical" evidence="25">
    <location>
        <begin position="297"/>
        <end position="314"/>
    </location>
</feature>
<evidence type="ECO:0000256" key="8">
    <source>
        <dbReference type="ARBA" id="ARBA00044876"/>
    </source>
</evidence>
<gene>
    <name evidence="27" type="ORF">HHI36_003945</name>
</gene>
<evidence type="ECO:0000313" key="28">
    <source>
        <dbReference type="Proteomes" id="UP001516400"/>
    </source>
</evidence>
<comment type="caution">
    <text evidence="27">The sequence shown here is derived from an EMBL/GenBank/DDBJ whole genome shotgun (WGS) entry which is preliminary data.</text>
</comment>
<keyword evidence="3" id="KW-0813">Transport</keyword>
<feature type="transmembrane region" description="Helical" evidence="25">
    <location>
        <begin position="415"/>
        <end position="435"/>
    </location>
</feature>
<keyword evidence="28" id="KW-1185">Reference proteome</keyword>
<evidence type="ECO:0000256" key="2">
    <source>
        <dbReference type="ARBA" id="ARBA00008335"/>
    </source>
</evidence>
<evidence type="ECO:0000256" key="20">
    <source>
        <dbReference type="ARBA" id="ARBA00044924"/>
    </source>
</evidence>
<evidence type="ECO:0000256" key="10">
    <source>
        <dbReference type="ARBA" id="ARBA00044881"/>
    </source>
</evidence>
<accession>A0ABD2NPT0</accession>
<comment type="subcellular location">
    <subcellularLocation>
        <location evidence="1">Lysosome membrane</location>
        <topology evidence="1">Multi-pass membrane protein</topology>
    </subcellularLocation>
</comment>
<comment type="catalytic activity">
    <reaction evidence="10">
        <text>L-alpha-aminoacyl-L-arginine(out) = L-alpha-aminoacyl-L-arginine(in)</text>
        <dbReference type="Rhea" id="RHEA:79367"/>
        <dbReference type="ChEBI" id="CHEBI:229968"/>
    </reaction>
</comment>
<dbReference type="AlphaFoldDB" id="A0ABD2NPT0"/>
<dbReference type="Proteomes" id="UP001516400">
    <property type="component" value="Unassembled WGS sequence"/>
</dbReference>
<evidence type="ECO:0000256" key="9">
    <source>
        <dbReference type="ARBA" id="ARBA00044878"/>
    </source>
</evidence>
<feature type="transmembrane region" description="Helical" evidence="25">
    <location>
        <begin position="256"/>
        <end position="277"/>
    </location>
</feature>
<evidence type="ECO:0000256" key="12">
    <source>
        <dbReference type="ARBA" id="ARBA00044891"/>
    </source>
</evidence>
<comment type="catalytic activity">
    <reaction evidence="20">
        <text>L-lysyl-glycine(out) = L-lysyl-glycine(in)</text>
        <dbReference type="Rhea" id="RHEA:79407"/>
        <dbReference type="ChEBI" id="CHEBI:191202"/>
    </reaction>
</comment>
<evidence type="ECO:0000259" key="26">
    <source>
        <dbReference type="PROSITE" id="PS50850"/>
    </source>
</evidence>
<evidence type="ECO:0000256" key="4">
    <source>
        <dbReference type="ARBA" id="ARBA00022692"/>
    </source>
</evidence>
<dbReference type="InterPro" id="IPR052187">
    <property type="entry name" value="MFSD1"/>
</dbReference>
<evidence type="ECO:0000256" key="23">
    <source>
        <dbReference type="ARBA" id="ARBA00045709"/>
    </source>
</evidence>
<dbReference type="CDD" id="cd17340">
    <property type="entry name" value="MFS_MFSD1"/>
    <property type="match status" value="1"/>
</dbReference>
<keyword evidence="7" id="KW-0458">Lysosome</keyword>
<dbReference type="EMBL" id="JABFTP020000144">
    <property type="protein sequence ID" value="KAL3280708.1"/>
    <property type="molecule type" value="Genomic_DNA"/>
</dbReference>
<evidence type="ECO:0000256" key="17">
    <source>
        <dbReference type="ARBA" id="ARBA00044903"/>
    </source>
</evidence>
<comment type="subunit">
    <text evidence="24">Homodimer. Interacts with lysosomal protein GLMP (via lumenal domain); the interaction starts while both proteins are still in the endoplasmic reticulum and is required for stabilization of MFSD1 in lysosomes but has no direct effect on its targeting to lysosomes or transporter activity.</text>
</comment>
<comment type="catalytic activity">
    <reaction evidence="18">
        <text>L-histidyl-L-alpha-amino acid(out) = L-histidyl-L-alpha-amino acid(in)</text>
        <dbReference type="Rhea" id="RHEA:79379"/>
        <dbReference type="ChEBI" id="CHEBI:229964"/>
    </reaction>
</comment>
<comment type="function">
    <text evidence="23">Lysosomal dipeptide uniporter that selectively exports lysine, arginine or histidine-containing dipeptides with a net positive charge from the lysosome lumen into the cytosol. Could play a role in a specific type of protein O-glycosylation indirectly regulating macrophages migration and tissue invasion. Also essential for liver homeostasis.</text>
</comment>
<evidence type="ECO:0000256" key="1">
    <source>
        <dbReference type="ARBA" id="ARBA00004155"/>
    </source>
</evidence>
<dbReference type="InterPro" id="IPR036259">
    <property type="entry name" value="MFS_trans_sf"/>
</dbReference>
<comment type="catalytic activity">
    <reaction evidence="13">
        <text>L-alpha-aminoacyl-L-lysine(out) = L-alpha-aminoacyl-L-lysine(in)</text>
        <dbReference type="Rhea" id="RHEA:79383"/>
        <dbReference type="ChEBI" id="CHEBI:229966"/>
    </reaction>
</comment>
<feature type="transmembrane region" description="Helical" evidence="25">
    <location>
        <begin position="31"/>
        <end position="52"/>
    </location>
</feature>
<feature type="transmembrane region" description="Helical" evidence="25">
    <location>
        <begin position="347"/>
        <end position="368"/>
    </location>
</feature>
<sequence length="511" mass="57450">MEEPVETQEENISQQDSSTGLIHSMTHPSGFIFRFVGLLLLCFVGFGSYFCYDNPAALQDYIQEDLNLTKAQYTMLYSVYSWPNVFLGFVGGFLIDSVFGIRMGSNIYMSLTLIGQLCCSTGVWMGSYWMMLLGRFIFGLGGESLAVAQNNYAVLWFKGRVLNMVFGLQLSFARIGSTVNFMVMEDLYNSVEKSYPGIDGLAITFYLATLTCVFSFICCLLLGFMDIKTERVLRLHNTIPSDPVKMSDVKYFNKKFWLLNVVIVFFYVAVFPFIAVGKTFFMEQFNMSPSDANRICSIVYLISGFASPALGFIIDRTGRNLLWIITGVSLTMVAHACLTFFTWINPYISMSCMGIAYSILASSLWPLISLVIPEHQLGTAYGVCSALQNSGLAMFTSIVGFIIDHWGYTWCEIFFISNLSIALIATFIIFLWDLCQGDVLNLSPSARLQHQQRALAAQILEREKLNVQSSQDSTSEFEQPSDFDIRNRYLSRIGARLPSSYNPLARGLIII</sequence>
<feature type="transmembrane region" description="Helical" evidence="25">
    <location>
        <begin position="321"/>
        <end position="341"/>
    </location>
</feature>
<evidence type="ECO:0000256" key="14">
    <source>
        <dbReference type="ARBA" id="ARBA00044898"/>
    </source>
</evidence>
<evidence type="ECO:0000256" key="6">
    <source>
        <dbReference type="ARBA" id="ARBA00023136"/>
    </source>
</evidence>
<comment type="catalytic activity">
    <reaction evidence="14">
        <text>L-aspartyl-L-lysine(out) = L-aspartyl-L-lysine(in)</text>
        <dbReference type="Rhea" id="RHEA:79411"/>
        <dbReference type="ChEBI" id="CHEBI:229953"/>
    </reaction>
</comment>
<dbReference type="InterPro" id="IPR020846">
    <property type="entry name" value="MFS_dom"/>
</dbReference>
<evidence type="ECO:0000256" key="3">
    <source>
        <dbReference type="ARBA" id="ARBA00022448"/>
    </source>
</evidence>
<dbReference type="Gene3D" id="1.20.1250.20">
    <property type="entry name" value="MFS general substrate transporter like domains"/>
    <property type="match status" value="2"/>
</dbReference>
<dbReference type="PROSITE" id="PS50850">
    <property type="entry name" value="MFS"/>
    <property type="match status" value="1"/>
</dbReference>
<feature type="domain" description="Major facilitator superfamily (MFS) profile" evidence="26">
    <location>
        <begin position="37"/>
        <end position="436"/>
    </location>
</feature>
<comment type="catalytic activity">
    <reaction evidence="8">
        <text>L-lysyl-L-alanine(out) = L-lysyl-L-alanine(in)</text>
        <dbReference type="Rhea" id="RHEA:79399"/>
        <dbReference type="ChEBI" id="CHEBI:229954"/>
    </reaction>
</comment>
<dbReference type="InterPro" id="IPR011701">
    <property type="entry name" value="MFS"/>
</dbReference>
<organism evidence="27 28">
    <name type="scientific">Cryptolaemus montrouzieri</name>
    <dbReference type="NCBI Taxonomy" id="559131"/>
    <lineage>
        <taxon>Eukaryota</taxon>
        <taxon>Metazoa</taxon>
        <taxon>Ecdysozoa</taxon>
        <taxon>Arthropoda</taxon>
        <taxon>Hexapoda</taxon>
        <taxon>Insecta</taxon>
        <taxon>Pterygota</taxon>
        <taxon>Neoptera</taxon>
        <taxon>Endopterygota</taxon>
        <taxon>Coleoptera</taxon>
        <taxon>Polyphaga</taxon>
        <taxon>Cucujiformia</taxon>
        <taxon>Coccinelloidea</taxon>
        <taxon>Coccinellidae</taxon>
        <taxon>Scymninae</taxon>
        <taxon>Scymnini</taxon>
        <taxon>Cryptolaemus</taxon>
    </lineage>
</organism>
<evidence type="ECO:0000256" key="24">
    <source>
        <dbReference type="ARBA" id="ARBA00046376"/>
    </source>
</evidence>
<comment type="catalytic activity">
    <reaction evidence="16">
        <text>L-lysyl-L-lysine(out) = L-lysyl-L-lysine(in)</text>
        <dbReference type="Rhea" id="RHEA:79403"/>
        <dbReference type="ChEBI" id="CHEBI:229956"/>
    </reaction>
</comment>